<keyword evidence="1" id="KW-0496">Mitochondrion</keyword>
<dbReference type="AlphaFoldDB" id="E6ZDY8"/>
<organism evidence="1">
    <name type="scientific">Beta vulgaris subsp. maritima</name>
    <name type="common">Sea beet</name>
    <name type="synonym">Beta maritima</name>
    <dbReference type="NCBI Taxonomy" id="350892"/>
    <lineage>
        <taxon>Eukaryota</taxon>
        <taxon>Viridiplantae</taxon>
        <taxon>Streptophyta</taxon>
        <taxon>Embryophyta</taxon>
        <taxon>Tracheophyta</taxon>
        <taxon>Spermatophyta</taxon>
        <taxon>Magnoliopsida</taxon>
        <taxon>eudicotyledons</taxon>
        <taxon>Gunneridae</taxon>
        <taxon>Pentapetalae</taxon>
        <taxon>Caryophyllales</taxon>
        <taxon>Chenopodiaceae</taxon>
        <taxon>Betoideae</taxon>
        <taxon>Beta</taxon>
    </lineage>
</organism>
<reference evidence="1" key="2">
    <citation type="journal article" date="2011" name="Genome Biol. Evol.">
        <title>Structural and content diversity of mitochondrial genome in beet: a comparative genomic analysis.</title>
        <authorList>
            <person name="Darracq A."/>
            <person name="Varre J.S."/>
            <person name="Marechal-Drouard L."/>
            <person name="Courseaux A."/>
            <person name="Saumitou-Laprade P."/>
            <person name="Oztas S."/>
            <person name="Vacherie B."/>
            <person name="Barbe V.and.Touzet.P."/>
        </authorList>
    </citation>
    <scope>NUCLEOTIDE SEQUENCE</scope>
</reference>
<reference evidence="1" key="1">
    <citation type="submission" date="2010-11" db="EMBL/GenBank/DDBJ databases">
        <authorList>
            <person name="Genoscope - CEA"/>
        </authorList>
    </citation>
    <scope>NUCLEOTIDE SEQUENCE</scope>
</reference>
<evidence type="ECO:0000313" key="1">
    <source>
        <dbReference type="EMBL" id="CBJ14002.1"/>
    </source>
</evidence>
<dbReference type="EMBL" id="FP885845">
    <property type="protein sequence ID" value="CBJ17578.1"/>
    <property type="molecule type" value="Genomic_DNA"/>
</dbReference>
<dbReference type="EMBL" id="FP885871">
    <property type="protein sequence ID" value="CBJ20694.1"/>
    <property type="molecule type" value="Genomic_DNA"/>
</dbReference>
<dbReference type="RefSeq" id="YP_004222361.1">
    <property type="nucleotide sequence ID" value="NC_015099.1"/>
</dbReference>
<sequence length="105" mass="12155">MKNEECPAPASTYSYQNEKRDFTLLNKQESPFYLIKGVSDDTLQSKSNSFEPIYTIVRGPFNKVRARRSRFLAFLKSRILKLVKTTPCFSQNESPGPRDIGFRQQ</sequence>
<protein>
    <submittedName>
        <fullName evidence="2">Uncharacterized protein orf105d</fullName>
    </submittedName>
</protein>
<dbReference type="EMBL" id="FP885834">
    <property type="protein sequence ID" value="CBJ14002.1"/>
    <property type="molecule type" value="Genomic_DNA"/>
</dbReference>
<geneLocation type="mitochondrion" evidence="1"/>
<name>E6ZDY8_BETVM</name>
<dbReference type="EMBL" id="FQ014231">
    <property type="protein sequence ID" value="CBL54146.1"/>
    <property type="molecule type" value="Genomic_DNA"/>
</dbReference>
<evidence type="ECO:0000313" key="2">
    <source>
        <dbReference type="EMBL" id="CBJ20694.1"/>
    </source>
</evidence>
<dbReference type="GeneID" id="10220650"/>
<accession>E6ZDY8</accession>
<gene>
    <name evidence="1" type="primary">orf105d</name>
</gene>
<proteinExistence type="predicted"/>